<evidence type="ECO:0000256" key="1">
    <source>
        <dbReference type="ARBA" id="ARBA00000707"/>
    </source>
</evidence>
<dbReference type="GO" id="GO:0004843">
    <property type="term" value="F:cysteine-type deubiquitinase activity"/>
    <property type="evidence" value="ECO:0007669"/>
    <property type="project" value="UniProtKB-EC"/>
</dbReference>
<dbReference type="InterPro" id="IPR038765">
    <property type="entry name" value="Papain-like_cys_pep_sf"/>
</dbReference>
<evidence type="ECO:0000313" key="5">
    <source>
        <dbReference type="Proteomes" id="UP000267096"/>
    </source>
</evidence>
<gene>
    <name evidence="4" type="ORF">ASIM_LOCUS7728</name>
</gene>
<keyword evidence="5" id="KW-1185">Reference proteome</keyword>
<sequence>MWSGMNGAIEPTKIKELVAEKAPQFANFAQHDAHEFLSFLIDGLHEDLNRVKTKPYTSTVEANGRADIEVSNEAWKNYLLRNDSLFVDLFHGQLKSRLQCPQCHQ</sequence>
<comment type="catalytic activity">
    <reaction evidence="1">
        <text>Thiol-dependent hydrolysis of ester, thioester, amide, peptide and isopeptide bonds formed by the C-terminal Gly of ubiquitin (a 76-residue protein attached to proteins as an intracellular targeting signal).</text>
        <dbReference type="EC" id="3.4.19.12"/>
    </reaction>
</comment>
<name>A0A0M3JK00_ANISI</name>
<feature type="domain" description="USP" evidence="3">
    <location>
        <begin position="1"/>
        <end position="105"/>
    </location>
</feature>
<dbReference type="AlphaFoldDB" id="A0A0M3JK00"/>
<reference evidence="6" key="1">
    <citation type="submission" date="2017-02" db="UniProtKB">
        <authorList>
            <consortium name="WormBaseParasite"/>
        </authorList>
    </citation>
    <scope>IDENTIFICATION</scope>
</reference>
<dbReference type="GO" id="GO:0016579">
    <property type="term" value="P:protein deubiquitination"/>
    <property type="evidence" value="ECO:0007669"/>
    <property type="project" value="InterPro"/>
</dbReference>
<dbReference type="WBParaSite" id="ASIM_0000797201-mRNA-1">
    <property type="protein sequence ID" value="ASIM_0000797201-mRNA-1"/>
    <property type="gene ID" value="ASIM_0000797201"/>
</dbReference>
<dbReference type="InterPro" id="IPR001394">
    <property type="entry name" value="Peptidase_C19_UCH"/>
</dbReference>
<dbReference type="PROSITE" id="PS50235">
    <property type="entry name" value="USP_3"/>
    <property type="match status" value="1"/>
</dbReference>
<accession>A0A0M3JK00</accession>
<dbReference type="InterPro" id="IPR050185">
    <property type="entry name" value="Ub_carboxyl-term_hydrolase"/>
</dbReference>
<proteinExistence type="predicted"/>
<dbReference type="CDD" id="cd02257">
    <property type="entry name" value="Peptidase_C19"/>
    <property type="match status" value="1"/>
</dbReference>
<reference evidence="4 5" key="2">
    <citation type="submission" date="2018-11" db="EMBL/GenBank/DDBJ databases">
        <authorList>
            <consortium name="Pathogen Informatics"/>
        </authorList>
    </citation>
    <scope>NUCLEOTIDE SEQUENCE [LARGE SCALE GENOMIC DNA]</scope>
</reference>
<dbReference type="InterPro" id="IPR028889">
    <property type="entry name" value="USP"/>
</dbReference>
<protein>
    <recommendedName>
        <fullName evidence="2">ubiquitinyl hydrolase 1</fullName>
        <ecNumber evidence="2">3.4.19.12</ecNumber>
    </recommendedName>
</protein>
<dbReference type="Gene3D" id="3.90.70.10">
    <property type="entry name" value="Cysteine proteinases"/>
    <property type="match status" value="1"/>
</dbReference>
<dbReference type="Pfam" id="PF00443">
    <property type="entry name" value="UCH"/>
    <property type="match status" value="1"/>
</dbReference>
<dbReference type="SUPFAM" id="SSF54001">
    <property type="entry name" value="Cysteine proteinases"/>
    <property type="match status" value="1"/>
</dbReference>
<evidence type="ECO:0000256" key="2">
    <source>
        <dbReference type="ARBA" id="ARBA00012759"/>
    </source>
</evidence>
<dbReference type="PANTHER" id="PTHR21646">
    <property type="entry name" value="UBIQUITIN CARBOXYL-TERMINAL HYDROLASE"/>
    <property type="match status" value="1"/>
</dbReference>
<dbReference type="EC" id="3.4.19.12" evidence="2"/>
<dbReference type="Proteomes" id="UP000267096">
    <property type="component" value="Unassembled WGS sequence"/>
</dbReference>
<evidence type="ECO:0000259" key="3">
    <source>
        <dbReference type="PROSITE" id="PS50235"/>
    </source>
</evidence>
<evidence type="ECO:0000313" key="4">
    <source>
        <dbReference type="EMBL" id="VDK29915.1"/>
    </source>
</evidence>
<dbReference type="PANTHER" id="PTHR21646:SF74">
    <property type="entry name" value="UBIQUITIN CARBOXYL-TERMINAL HYDROLASE 19"/>
    <property type="match status" value="1"/>
</dbReference>
<evidence type="ECO:0000313" key="6">
    <source>
        <dbReference type="WBParaSite" id="ASIM_0000797201-mRNA-1"/>
    </source>
</evidence>
<organism evidence="6">
    <name type="scientific">Anisakis simplex</name>
    <name type="common">Herring worm</name>
    <dbReference type="NCBI Taxonomy" id="6269"/>
    <lineage>
        <taxon>Eukaryota</taxon>
        <taxon>Metazoa</taxon>
        <taxon>Ecdysozoa</taxon>
        <taxon>Nematoda</taxon>
        <taxon>Chromadorea</taxon>
        <taxon>Rhabditida</taxon>
        <taxon>Spirurina</taxon>
        <taxon>Ascaridomorpha</taxon>
        <taxon>Ascaridoidea</taxon>
        <taxon>Anisakidae</taxon>
        <taxon>Anisakis</taxon>
        <taxon>Anisakis simplex complex</taxon>
    </lineage>
</organism>
<dbReference type="OrthoDB" id="265776at2759"/>
<dbReference type="EMBL" id="UYRR01019348">
    <property type="protein sequence ID" value="VDK29915.1"/>
    <property type="molecule type" value="Genomic_DNA"/>
</dbReference>